<evidence type="ECO:0000313" key="2">
    <source>
        <dbReference type="EMBL" id="KAK1640573.1"/>
    </source>
</evidence>
<proteinExistence type="predicted"/>
<organism evidence="2 3">
    <name type="scientific">Colletotrichum phormii</name>
    <dbReference type="NCBI Taxonomy" id="359342"/>
    <lineage>
        <taxon>Eukaryota</taxon>
        <taxon>Fungi</taxon>
        <taxon>Dikarya</taxon>
        <taxon>Ascomycota</taxon>
        <taxon>Pezizomycotina</taxon>
        <taxon>Sordariomycetes</taxon>
        <taxon>Hypocreomycetidae</taxon>
        <taxon>Glomerellales</taxon>
        <taxon>Glomerellaceae</taxon>
        <taxon>Colletotrichum</taxon>
        <taxon>Colletotrichum acutatum species complex</taxon>
    </lineage>
</organism>
<evidence type="ECO:0000256" key="1">
    <source>
        <dbReference type="SAM" id="MobiDB-lite"/>
    </source>
</evidence>
<gene>
    <name evidence="2" type="ORF">BDP81DRAFT_165521</name>
</gene>
<dbReference type="Proteomes" id="UP001243989">
    <property type="component" value="Unassembled WGS sequence"/>
</dbReference>
<name>A0AAI9ZYK7_9PEZI</name>
<dbReference type="RefSeq" id="XP_060449180.1">
    <property type="nucleotide sequence ID" value="XM_060582098.1"/>
</dbReference>
<dbReference type="GeneID" id="85466960"/>
<reference evidence="2" key="1">
    <citation type="submission" date="2021-06" db="EMBL/GenBank/DDBJ databases">
        <title>Comparative genomics, transcriptomics and evolutionary studies reveal genomic signatures of adaptation to plant cell wall in hemibiotrophic fungi.</title>
        <authorList>
            <consortium name="DOE Joint Genome Institute"/>
            <person name="Baroncelli R."/>
            <person name="Diaz J.F."/>
            <person name="Benocci T."/>
            <person name="Peng M."/>
            <person name="Battaglia E."/>
            <person name="Haridas S."/>
            <person name="Andreopoulos W."/>
            <person name="Labutti K."/>
            <person name="Pangilinan J."/>
            <person name="Floch G.L."/>
            <person name="Makela M.R."/>
            <person name="Henrissat B."/>
            <person name="Grigoriev I.V."/>
            <person name="Crouch J.A."/>
            <person name="De Vries R.P."/>
            <person name="Sukno S.A."/>
            <person name="Thon M.R."/>
        </authorList>
    </citation>
    <scope>NUCLEOTIDE SEQUENCE</scope>
    <source>
        <strain evidence="2">CBS 102054</strain>
    </source>
</reference>
<sequence>MTDLDADLPKSCDPAKAAKSSGRKNMCLSNKARRCQLRPSFRRTVLIPLTGQNPDRSRREICSACISSSLMAFLEPKKELRRGSSERKDLKDGSDCYHVSRKRGAGVLDPPKPSNPGSILKGECSPSRVVRMRPWQRKKTGFGRQNGILPRQQRVGSNAACGEAGTPKTMCKSAWAWGQCIAELLSVLPSTQRHVP</sequence>
<feature type="region of interest" description="Disordered" evidence="1">
    <location>
        <begin position="1"/>
        <end position="20"/>
    </location>
</feature>
<dbReference type="EMBL" id="JAHMHQ010000004">
    <property type="protein sequence ID" value="KAK1640573.1"/>
    <property type="molecule type" value="Genomic_DNA"/>
</dbReference>
<protein>
    <submittedName>
        <fullName evidence="2">Uncharacterized protein</fullName>
    </submittedName>
</protein>
<keyword evidence="3" id="KW-1185">Reference proteome</keyword>
<comment type="caution">
    <text evidence="2">The sequence shown here is derived from an EMBL/GenBank/DDBJ whole genome shotgun (WGS) entry which is preliminary data.</text>
</comment>
<dbReference type="AlphaFoldDB" id="A0AAI9ZYK7"/>
<evidence type="ECO:0000313" key="3">
    <source>
        <dbReference type="Proteomes" id="UP001243989"/>
    </source>
</evidence>
<accession>A0AAI9ZYK7</accession>